<dbReference type="EMBL" id="JBDIME010000011">
    <property type="protein sequence ID" value="MEN2790691.1"/>
    <property type="molecule type" value="Genomic_DNA"/>
</dbReference>
<proteinExistence type="predicted"/>
<accession>A0ABU9Y4I8</accession>
<organism evidence="2 3">
    <name type="scientific">Sphingomonas oligophenolica</name>
    <dbReference type="NCBI Taxonomy" id="301154"/>
    <lineage>
        <taxon>Bacteria</taxon>
        <taxon>Pseudomonadati</taxon>
        <taxon>Pseudomonadota</taxon>
        <taxon>Alphaproteobacteria</taxon>
        <taxon>Sphingomonadales</taxon>
        <taxon>Sphingomonadaceae</taxon>
        <taxon>Sphingomonas</taxon>
    </lineage>
</organism>
<feature type="region of interest" description="Disordered" evidence="1">
    <location>
        <begin position="1"/>
        <end position="75"/>
    </location>
</feature>
<name>A0ABU9Y4I8_9SPHN</name>
<reference evidence="2 3" key="1">
    <citation type="submission" date="2024-05" db="EMBL/GenBank/DDBJ databases">
        <authorList>
            <person name="Liu Q."/>
            <person name="Xin Y.-H."/>
        </authorList>
    </citation>
    <scope>NUCLEOTIDE SEQUENCE [LARGE SCALE GENOMIC DNA]</scope>
    <source>
        <strain evidence="2 3">CGMCC 1.10181</strain>
    </source>
</reference>
<sequence>MENSRTTAARKHDDKALIEGLERAPSGSGSSGGNLARDVGSRAEEQAVAEPEGHMRVEKQESIDNDAALRKPRAR</sequence>
<keyword evidence="3" id="KW-1185">Reference proteome</keyword>
<comment type="caution">
    <text evidence="2">The sequence shown here is derived from an EMBL/GenBank/DDBJ whole genome shotgun (WGS) entry which is preliminary data.</text>
</comment>
<evidence type="ECO:0000313" key="2">
    <source>
        <dbReference type="EMBL" id="MEN2790691.1"/>
    </source>
</evidence>
<feature type="compositionally biased region" description="Basic and acidic residues" evidence="1">
    <location>
        <begin position="39"/>
        <end position="62"/>
    </location>
</feature>
<dbReference type="RefSeq" id="WP_343890015.1">
    <property type="nucleotide sequence ID" value="NZ_BAAAEH010000028.1"/>
</dbReference>
<gene>
    <name evidence="2" type="ORF">ABC974_13710</name>
</gene>
<protein>
    <submittedName>
        <fullName evidence="2">Uncharacterized protein</fullName>
    </submittedName>
</protein>
<feature type="compositionally biased region" description="Basic and acidic residues" evidence="1">
    <location>
        <begin position="10"/>
        <end position="22"/>
    </location>
</feature>
<evidence type="ECO:0000256" key="1">
    <source>
        <dbReference type="SAM" id="MobiDB-lite"/>
    </source>
</evidence>
<evidence type="ECO:0000313" key="3">
    <source>
        <dbReference type="Proteomes" id="UP001419910"/>
    </source>
</evidence>
<dbReference type="Proteomes" id="UP001419910">
    <property type="component" value="Unassembled WGS sequence"/>
</dbReference>